<feature type="region of interest" description="Disordered" evidence="1">
    <location>
        <begin position="344"/>
        <end position="363"/>
    </location>
</feature>
<dbReference type="AlphaFoldDB" id="A0AAN7T3I8"/>
<keyword evidence="3" id="KW-1185">Reference proteome</keyword>
<proteinExistence type="predicted"/>
<feature type="compositionally biased region" description="Polar residues" evidence="1">
    <location>
        <begin position="379"/>
        <end position="395"/>
    </location>
</feature>
<evidence type="ECO:0000313" key="2">
    <source>
        <dbReference type="EMBL" id="KAK5087049.1"/>
    </source>
</evidence>
<feature type="compositionally biased region" description="Polar residues" evidence="1">
    <location>
        <begin position="105"/>
        <end position="119"/>
    </location>
</feature>
<sequence length="708" mass="77799">MQLRKTIKRPGRFDEEVFEAGHADVTMTTGMPSEDYTVPRRLVTEPAFLPTAAAFPTVSLSGAPESPSRKNWLAEAIQKGNETRSVDPALFSEGSEGDDDGEDGYTSQQNSPDVDTSRYSNISLEMETSPVRSDENHNASNVTWSMLEPSIQLYIFESLLVSLKRANTVAEVLALDAEQLENVAYLRNLRHIHPMSTDLLWKHCAKRGTGATTGVYDGSAPPVEPEILRQYMKYFTFAEQLSTASEPQRLLGLHFLRKRGIDGDFVDALLRNQQGIWSRPPEQASIGSKDVGDHAHFHETTFRDENTVQGDLRETFLSKPLLDISAAVPHLRFSLDTVGSEGEISSTAQSHQTGTYGPGAKAAPDTTVFAAEDPERRASQTMHQPTTNSAKDGSTNTTADTGWVCLLMHLITAFDAQNELILKKVADMPLSNQDRAILLEASKAQCEKNILKAFREKITEYSRVFSRSITQENALKASAASGKDLPVQFDGRAGEAAVALQSTLAGIADDDTIGVRHVEGVKHKDILSSIVSTKSPTSTHDGSTGRRKVVGFSDNMTVARRLKLTTRKRLENTAGLENDGMLETSRRATPPEQKSPIAPPWSPLVDLDFSDREDLQLPPPPLRPKQPYSNLATSNLRSSTPWKSRAVSTAQPQQPPLDQPNVQTQEQSKPERLKIKFRVAPSQPPSRSSLLANDTASFGDTDISDRSR</sequence>
<feature type="region of interest" description="Disordered" evidence="1">
    <location>
        <begin position="374"/>
        <end position="395"/>
    </location>
</feature>
<protein>
    <submittedName>
        <fullName evidence="2">Uncharacterized protein</fullName>
    </submittedName>
</protein>
<reference evidence="2 3" key="1">
    <citation type="submission" date="2023-08" db="EMBL/GenBank/DDBJ databases">
        <title>Black Yeasts Isolated from many extreme environments.</title>
        <authorList>
            <person name="Coleine C."/>
            <person name="Stajich J.E."/>
            <person name="Selbmann L."/>
        </authorList>
    </citation>
    <scope>NUCLEOTIDE SEQUENCE [LARGE SCALE GENOMIC DNA]</scope>
    <source>
        <strain evidence="2 3">CCFEE 5910</strain>
    </source>
</reference>
<gene>
    <name evidence="2" type="ORF">LTR05_004220</name>
</gene>
<dbReference type="EMBL" id="JAVRRJ010000003">
    <property type="protein sequence ID" value="KAK5087049.1"/>
    <property type="molecule type" value="Genomic_DNA"/>
</dbReference>
<organism evidence="2 3">
    <name type="scientific">Lithohypha guttulata</name>
    <dbReference type="NCBI Taxonomy" id="1690604"/>
    <lineage>
        <taxon>Eukaryota</taxon>
        <taxon>Fungi</taxon>
        <taxon>Dikarya</taxon>
        <taxon>Ascomycota</taxon>
        <taxon>Pezizomycotina</taxon>
        <taxon>Eurotiomycetes</taxon>
        <taxon>Chaetothyriomycetidae</taxon>
        <taxon>Chaetothyriales</taxon>
        <taxon>Trichomeriaceae</taxon>
        <taxon>Lithohypha</taxon>
    </lineage>
</organism>
<evidence type="ECO:0000313" key="3">
    <source>
        <dbReference type="Proteomes" id="UP001309876"/>
    </source>
</evidence>
<feature type="region of interest" description="Disordered" evidence="1">
    <location>
        <begin position="83"/>
        <end position="119"/>
    </location>
</feature>
<name>A0AAN7T3I8_9EURO</name>
<feature type="compositionally biased region" description="Polar residues" evidence="1">
    <location>
        <begin position="685"/>
        <end position="698"/>
    </location>
</feature>
<feature type="compositionally biased region" description="Polar residues" evidence="1">
    <location>
        <begin position="628"/>
        <end position="652"/>
    </location>
</feature>
<feature type="region of interest" description="Disordered" evidence="1">
    <location>
        <begin position="563"/>
        <end position="708"/>
    </location>
</feature>
<comment type="caution">
    <text evidence="2">The sequence shown here is derived from an EMBL/GenBank/DDBJ whole genome shotgun (WGS) entry which is preliminary data.</text>
</comment>
<evidence type="ECO:0000256" key="1">
    <source>
        <dbReference type="SAM" id="MobiDB-lite"/>
    </source>
</evidence>
<accession>A0AAN7T3I8</accession>
<dbReference type="Proteomes" id="UP001309876">
    <property type="component" value="Unassembled WGS sequence"/>
</dbReference>
<feature type="compositionally biased region" description="Polar residues" evidence="1">
    <location>
        <begin position="344"/>
        <end position="355"/>
    </location>
</feature>